<feature type="transmembrane region" description="Helical" evidence="1">
    <location>
        <begin position="15"/>
        <end position="36"/>
    </location>
</feature>
<reference evidence="2 3" key="1">
    <citation type="submission" date="2022-07" db="EMBL/GenBank/DDBJ databases">
        <title>Genome-wide signatures of adaptation to extreme environments.</title>
        <authorList>
            <person name="Cho C.H."/>
            <person name="Yoon H.S."/>
        </authorList>
    </citation>
    <scope>NUCLEOTIDE SEQUENCE [LARGE SCALE GENOMIC DNA]</scope>
    <source>
        <strain evidence="2 3">108.79 E11</strain>
    </source>
</reference>
<dbReference type="Proteomes" id="UP001300502">
    <property type="component" value="Unassembled WGS sequence"/>
</dbReference>
<accession>A0AAV9IDL5</accession>
<keyword evidence="1" id="KW-0812">Transmembrane</keyword>
<keyword evidence="1" id="KW-1133">Transmembrane helix</keyword>
<proteinExistence type="predicted"/>
<dbReference type="EMBL" id="JANCYU010000029">
    <property type="protein sequence ID" value="KAK4525261.1"/>
    <property type="molecule type" value="Genomic_DNA"/>
</dbReference>
<organism evidence="2 3">
    <name type="scientific">Galdieria yellowstonensis</name>
    <dbReference type="NCBI Taxonomy" id="3028027"/>
    <lineage>
        <taxon>Eukaryota</taxon>
        <taxon>Rhodophyta</taxon>
        <taxon>Bangiophyceae</taxon>
        <taxon>Galdieriales</taxon>
        <taxon>Galdieriaceae</taxon>
        <taxon>Galdieria</taxon>
    </lineage>
</organism>
<gene>
    <name evidence="2" type="ORF">GAYE_SCF09G3169</name>
</gene>
<evidence type="ECO:0000313" key="2">
    <source>
        <dbReference type="EMBL" id="KAK4525261.1"/>
    </source>
</evidence>
<name>A0AAV9IDL5_9RHOD</name>
<comment type="caution">
    <text evidence="2">The sequence shown here is derived from an EMBL/GenBank/DDBJ whole genome shotgun (WGS) entry which is preliminary data.</text>
</comment>
<evidence type="ECO:0000256" key="1">
    <source>
        <dbReference type="SAM" id="Phobius"/>
    </source>
</evidence>
<dbReference type="InterPro" id="IPR028110">
    <property type="entry name" value="TMEM254"/>
</dbReference>
<evidence type="ECO:0008006" key="4">
    <source>
        <dbReference type="Google" id="ProtNLM"/>
    </source>
</evidence>
<evidence type="ECO:0000313" key="3">
    <source>
        <dbReference type="Proteomes" id="UP001300502"/>
    </source>
</evidence>
<dbReference type="Pfam" id="PF14934">
    <property type="entry name" value="TMEM254"/>
    <property type="match status" value="1"/>
</dbReference>
<keyword evidence="3" id="KW-1185">Reference proteome</keyword>
<keyword evidence="1" id="KW-0472">Membrane</keyword>
<protein>
    <recommendedName>
        <fullName evidence="4">Transmembrane protein</fullName>
    </recommendedName>
</protein>
<sequence>MVKVVGCPPFQSPPLWLSFSIISGLCIFTSVTFVQVDMGVVLEWFRRLSLSIFRTRGVLRLACGMAWGAHLFEALVAYRICTRLGGGKDTWKWTIQTFCVGYPSLRLLQKGERRRAWNTR</sequence>
<dbReference type="AlphaFoldDB" id="A0AAV9IDL5"/>